<feature type="compositionally biased region" description="Gly residues" evidence="1">
    <location>
        <begin position="548"/>
        <end position="559"/>
    </location>
</feature>
<feature type="compositionally biased region" description="Polar residues" evidence="1">
    <location>
        <begin position="142"/>
        <end position="156"/>
    </location>
</feature>
<feature type="compositionally biased region" description="Pro residues" evidence="1">
    <location>
        <begin position="234"/>
        <end position="243"/>
    </location>
</feature>
<feature type="compositionally biased region" description="Basic and acidic residues" evidence="1">
    <location>
        <begin position="311"/>
        <end position="322"/>
    </location>
</feature>
<dbReference type="OrthoDB" id="4898142at2759"/>
<reference evidence="2" key="1">
    <citation type="journal article" date="2016" name="Genome Announc.">
        <title>Genome Sequence of Ustilaginoidea virens IPU010, a Rice Pathogenic Fungus Causing False Smut.</title>
        <authorList>
            <person name="Kumagai T."/>
            <person name="Ishii T."/>
            <person name="Terai G."/>
            <person name="Umemura M."/>
            <person name="Machida M."/>
            <person name="Asai K."/>
        </authorList>
    </citation>
    <scope>NUCLEOTIDE SEQUENCE [LARGE SCALE GENOMIC DNA]</scope>
    <source>
        <strain evidence="2">IPU010</strain>
    </source>
</reference>
<dbReference type="GeneID" id="66066725"/>
<dbReference type="KEGG" id="uvi:66066725"/>
<protein>
    <submittedName>
        <fullName evidence="2">Uncharacterized protein</fullName>
    </submittedName>
</protein>
<name>A0A063BXF2_USTVR</name>
<feature type="compositionally biased region" description="Basic and acidic residues" evidence="1">
    <location>
        <begin position="573"/>
        <end position="583"/>
    </location>
</feature>
<dbReference type="STRING" id="1159556.A0A063BXF2"/>
<evidence type="ECO:0000313" key="3">
    <source>
        <dbReference type="EMBL" id="QUC21705.1"/>
    </source>
</evidence>
<dbReference type="RefSeq" id="XP_042999378.1">
    <property type="nucleotide sequence ID" value="XM_043143445.1"/>
</dbReference>
<feature type="compositionally biased region" description="Pro residues" evidence="1">
    <location>
        <begin position="336"/>
        <end position="347"/>
    </location>
</feature>
<dbReference type="HOGENOM" id="CLU_023635_0_0_1"/>
<feature type="compositionally biased region" description="Basic and acidic residues" evidence="1">
    <location>
        <begin position="491"/>
        <end position="500"/>
    </location>
</feature>
<feature type="region of interest" description="Disordered" evidence="1">
    <location>
        <begin position="215"/>
        <end position="428"/>
    </location>
</feature>
<feature type="region of interest" description="Disordered" evidence="1">
    <location>
        <begin position="1"/>
        <end position="201"/>
    </location>
</feature>
<feature type="compositionally biased region" description="Basic and acidic residues" evidence="1">
    <location>
        <begin position="87"/>
        <end position="132"/>
    </location>
</feature>
<dbReference type="EMBL" id="CP072756">
    <property type="protein sequence ID" value="QUC21705.1"/>
    <property type="molecule type" value="Genomic_DNA"/>
</dbReference>
<dbReference type="AlphaFoldDB" id="A0A063BXF2"/>
<accession>A0A063BXF2</accession>
<reference evidence="3" key="3">
    <citation type="submission" date="2020-03" db="EMBL/GenBank/DDBJ databases">
        <title>A mixture of massive structural variations and highly conserved coding sequences in Ustilaginoidea virens genome.</title>
        <authorList>
            <person name="Zhang K."/>
            <person name="Zhao Z."/>
            <person name="Zhang Z."/>
            <person name="Li Y."/>
            <person name="Hsiang T."/>
            <person name="Sun W."/>
        </authorList>
    </citation>
    <scope>NUCLEOTIDE SEQUENCE</scope>
    <source>
        <strain evidence="3">UV-8b</strain>
    </source>
</reference>
<proteinExistence type="predicted"/>
<keyword evidence="4" id="KW-1185">Reference proteome</keyword>
<dbReference type="Proteomes" id="UP000054053">
    <property type="component" value="Unassembled WGS sequence"/>
</dbReference>
<feature type="region of interest" description="Disordered" evidence="1">
    <location>
        <begin position="477"/>
        <end position="503"/>
    </location>
</feature>
<evidence type="ECO:0000313" key="2">
    <source>
        <dbReference type="EMBL" id="GAO18966.1"/>
    </source>
</evidence>
<sequence>MSSSSRSLLRIAHVEDADDDSGSSLNGKPGTRKYATSEAPMSPSKANTSKSRSERRLVASSSSSARISYPDSRPSSRPKKKSSSRLPSDKDCGDPEQRARDRERQRRERRVREEEQDRKASSAAAKERESRPMRKQRPASAKQPSAQPVVRQSYQRGQVDDPASYGIQPAISGNRPRAQTRPASYYAGQPPRRWTNAPPLYPPVQNAAPFAVGTFPPPPLWQGRPGASPGGFAAPPPPSPVGPAPGFFDGGVAASPYSHSSHLRQRFESRPASAMGYHRAPPPPLDYFHQDDYSDDAAPMPPVTRRPARLTRAEDDRRRMPPPDRMPMRPQSALPPSTPYCPPPTLQRPPSRQNQSRPPPAHRRSVGFVDQHEYDDDDSQSDQELFHDSSPNASFDHQRAIVPRSRRNSTVYDHHDYHVVPANPRRRRSSVYGSVALPSGGVSLDDQKYDDALKYQEQVSGGPSMPLTAETLLRASKRGAVVSSRSTRSSNSRDDSDYKRSNATGITRTSYNSEDLTTIKVSGVGAKVRVRGAEIECEEGGEITVTTSGGGGGPPGGSRPGSDKASMIYPQLEDSRSRVERKALPHRPRTASQSDSQSRGYAPSHAPYDYGGYL</sequence>
<feature type="compositionally biased region" description="Polar residues" evidence="1">
    <location>
        <begin position="590"/>
        <end position="599"/>
    </location>
</feature>
<dbReference type="EMBL" id="BBTG02000006">
    <property type="protein sequence ID" value="GAO18966.1"/>
    <property type="molecule type" value="Genomic_DNA"/>
</dbReference>
<dbReference type="Proteomes" id="UP000027002">
    <property type="component" value="Chromosome 4"/>
</dbReference>
<evidence type="ECO:0000313" key="5">
    <source>
        <dbReference type="Proteomes" id="UP000054053"/>
    </source>
</evidence>
<evidence type="ECO:0000313" key="4">
    <source>
        <dbReference type="Proteomes" id="UP000027002"/>
    </source>
</evidence>
<reference evidence="5" key="2">
    <citation type="journal article" date="2016" name="Genome Announc.">
        <title>Genome sequence of Ustilaginoidea virens IPU010, a rice pathogenic fungus causing false smut.</title>
        <authorList>
            <person name="Kumagai T."/>
            <person name="Ishii T."/>
            <person name="Terai G."/>
            <person name="Umemura M."/>
            <person name="Machida M."/>
            <person name="Asai K."/>
        </authorList>
    </citation>
    <scope>NUCLEOTIDE SEQUENCE [LARGE SCALE GENOMIC DNA]</scope>
    <source>
        <strain evidence="5">IPU010</strain>
    </source>
</reference>
<feature type="region of interest" description="Disordered" evidence="1">
    <location>
        <begin position="539"/>
        <end position="614"/>
    </location>
</feature>
<gene>
    <name evidence="3" type="ORF">UV8b_05948</name>
    <name evidence="2" type="ORF">UVI_02014760</name>
</gene>
<feature type="compositionally biased region" description="Low complexity" evidence="1">
    <location>
        <begin position="58"/>
        <end position="75"/>
    </location>
</feature>
<evidence type="ECO:0000256" key="1">
    <source>
        <dbReference type="SAM" id="MobiDB-lite"/>
    </source>
</evidence>
<organism evidence="2 5">
    <name type="scientific">Ustilaginoidea virens</name>
    <name type="common">Rice false smut fungus</name>
    <name type="synonym">Villosiclava virens</name>
    <dbReference type="NCBI Taxonomy" id="1159556"/>
    <lineage>
        <taxon>Eukaryota</taxon>
        <taxon>Fungi</taxon>
        <taxon>Dikarya</taxon>
        <taxon>Ascomycota</taxon>
        <taxon>Pezizomycotina</taxon>
        <taxon>Sordariomycetes</taxon>
        <taxon>Hypocreomycetidae</taxon>
        <taxon>Hypocreales</taxon>
        <taxon>Clavicipitaceae</taxon>
        <taxon>Ustilaginoidea</taxon>
    </lineage>
</organism>